<protein>
    <submittedName>
        <fullName evidence="3">NADP-dependent oxidoreductase</fullName>
    </submittedName>
</protein>
<comment type="caution">
    <text evidence="3">The sequence shown here is derived from an EMBL/GenBank/DDBJ whole genome shotgun (WGS) entry which is preliminary data.</text>
</comment>
<reference evidence="3 5" key="1">
    <citation type="submission" date="2023-03" db="EMBL/GenBank/DDBJ databases">
        <authorList>
            <person name="Shen W."/>
            <person name="Cai J."/>
        </authorList>
    </citation>
    <scope>NUCLEOTIDE SEQUENCE</scope>
    <source>
        <strain evidence="3">P55-2</strain>
        <strain evidence="2 5">P72-2</strain>
    </source>
</reference>
<dbReference type="GO" id="GO:0016491">
    <property type="term" value="F:oxidoreductase activity"/>
    <property type="evidence" value="ECO:0007669"/>
    <property type="project" value="InterPro"/>
</dbReference>
<organism evidence="3 4">
    <name type="scientific">Enterococcus dongliensis</name>
    <dbReference type="NCBI Taxonomy" id="2559925"/>
    <lineage>
        <taxon>Bacteria</taxon>
        <taxon>Bacillati</taxon>
        <taxon>Bacillota</taxon>
        <taxon>Bacilli</taxon>
        <taxon>Lactobacillales</taxon>
        <taxon>Enterococcaceae</taxon>
        <taxon>Enterococcus</taxon>
    </lineage>
</organism>
<dbReference type="CDD" id="cd05289">
    <property type="entry name" value="MDR_like_2"/>
    <property type="match status" value="1"/>
</dbReference>
<evidence type="ECO:0000259" key="1">
    <source>
        <dbReference type="SMART" id="SM00829"/>
    </source>
</evidence>
<dbReference type="InterPro" id="IPR013154">
    <property type="entry name" value="ADH-like_N"/>
</dbReference>
<dbReference type="Gene3D" id="3.40.50.720">
    <property type="entry name" value="NAD(P)-binding Rossmann-like Domain"/>
    <property type="match status" value="1"/>
</dbReference>
<dbReference type="InterPro" id="IPR011032">
    <property type="entry name" value="GroES-like_sf"/>
</dbReference>
<proteinExistence type="predicted"/>
<dbReference type="InterPro" id="IPR050700">
    <property type="entry name" value="YIM1/Zinc_Alcohol_DH_Fams"/>
</dbReference>
<accession>A0AAW8TE68</accession>
<dbReference type="RefSeq" id="WP_311800578.1">
    <property type="nucleotide sequence ID" value="NZ_JARPYR010000011.1"/>
</dbReference>
<dbReference type="PANTHER" id="PTHR11695:SF294">
    <property type="entry name" value="RETICULON-4-INTERACTING PROTEIN 1, MITOCHONDRIAL"/>
    <property type="match status" value="1"/>
</dbReference>
<dbReference type="Pfam" id="PF13602">
    <property type="entry name" value="ADH_zinc_N_2"/>
    <property type="match status" value="1"/>
</dbReference>
<dbReference type="Pfam" id="PF08240">
    <property type="entry name" value="ADH_N"/>
    <property type="match status" value="1"/>
</dbReference>
<dbReference type="AlphaFoldDB" id="A0AAW8TE68"/>
<feature type="domain" description="Enoyl reductase (ER)" evidence="1">
    <location>
        <begin position="10"/>
        <end position="329"/>
    </location>
</feature>
<dbReference type="EMBL" id="JARPYR010000011">
    <property type="protein sequence ID" value="MDT2596736.1"/>
    <property type="molecule type" value="Genomic_DNA"/>
</dbReference>
<dbReference type="Proteomes" id="UP001245561">
    <property type="component" value="Unassembled WGS sequence"/>
</dbReference>
<dbReference type="PANTHER" id="PTHR11695">
    <property type="entry name" value="ALCOHOL DEHYDROGENASE RELATED"/>
    <property type="match status" value="1"/>
</dbReference>
<dbReference type="SUPFAM" id="SSF50129">
    <property type="entry name" value="GroES-like"/>
    <property type="match status" value="1"/>
</dbReference>
<keyword evidence="5" id="KW-1185">Reference proteome</keyword>
<dbReference type="Proteomes" id="UP001256547">
    <property type="component" value="Unassembled WGS sequence"/>
</dbReference>
<dbReference type="SMART" id="SM00829">
    <property type="entry name" value="PKS_ER"/>
    <property type="match status" value="1"/>
</dbReference>
<dbReference type="InterPro" id="IPR036291">
    <property type="entry name" value="NAD(P)-bd_dom_sf"/>
</dbReference>
<evidence type="ECO:0000313" key="3">
    <source>
        <dbReference type="EMBL" id="MDT2636574.1"/>
    </source>
</evidence>
<evidence type="ECO:0000313" key="5">
    <source>
        <dbReference type="Proteomes" id="UP001256547"/>
    </source>
</evidence>
<dbReference type="InterPro" id="IPR020843">
    <property type="entry name" value="ER"/>
</dbReference>
<dbReference type="Gene3D" id="3.90.180.10">
    <property type="entry name" value="Medium-chain alcohol dehydrogenases, catalytic domain"/>
    <property type="match status" value="1"/>
</dbReference>
<dbReference type="EMBL" id="JARPYT010000003">
    <property type="protein sequence ID" value="MDT2636574.1"/>
    <property type="molecule type" value="Genomic_DNA"/>
</dbReference>
<evidence type="ECO:0000313" key="2">
    <source>
        <dbReference type="EMBL" id="MDT2596736.1"/>
    </source>
</evidence>
<sequence length="334" mass="36618">MKAALIREYGQKKLELAEIAAPSIQKNDVLVKVAAASINPIDSKIKSGKMKLLLKYQMPLILGNDFSGTVVEVGAQVTDYKIGDKVYGRVQKERIGTFAEYLAVAQEDIALMPQNLNFEEAAAIPLVGLTSYQALYEIMELTAKDKVLIQAGSGGIGTIAIQLAKLTGAYVATTTSQKNTALVKGLGADRVIDYHKENFDEVLSDYDYVFDTMGGDILEKAFKIVKPNGKVVTLSGIPNKQFAEAYGLSYWKQQLLALASHKLSKLAKKAQVSYHFLFMRPDGKQLAKLTDLIEAGKIHPIIDRVLPLEAIQEAFDYSDSGRARGKIIIKISDE</sequence>
<gene>
    <name evidence="3" type="ORF">P7D36_03465</name>
    <name evidence="2" type="ORF">P7D39_06945</name>
</gene>
<name>A0AAW8TE68_9ENTE</name>
<dbReference type="SUPFAM" id="SSF51735">
    <property type="entry name" value="NAD(P)-binding Rossmann-fold domains"/>
    <property type="match status" value="1"/>
</dbReference>
<evidence type="ECO:0000313" key="4">
    <source>
        <dbReference type="Proteomes" id="UP001245561"/>
    </source>
</evidence>